<evidence type="ECO:0000256" key="8">
    <source>
        <dbReference type="PROSITE-ProRule" id="PRU01360"/>
    </source>
</evidence>
<keyword evidence="10" id="KW-0732">Signal</keyword>
<sequence>MSMKAHPTLAIAALITLLPAEAALADSPRQPEEVLVTGGRDAISNLAGSAQIIDEAMLEQFDYSDLNQVMSALPGVYIREEDGYGLRPNIGIRGATSERSQKVTIMEDGVLITPAPYSAPAAYYIPNVSRMSAVEVVKGPSAIYHGPHTVGGAINFATRAIAPEAEREIDVTYGSDNFQKYQLYSSDTSIRDNGGELGYAIDALRFSGDGFKELDGGGDTGFERNDINLKFSWRPGAAQNQLFTLKLGFADEDADETYLGLTADDFNANPYRRYAASQLDHFTSEHSQVHLGHLFEVSEQVSINSAVYWNQFDRSWNKLDGFIDGVAIRDVLAFPDVFTRELGILRGEIDSNGSDSDMLDVTNNAREYGSMGIQSALTYRLSWGETQHEIQTGLRFHHDYVERNHSIRGYLMDSGKMVYDGQQRGSKLRNEADTDAIALYVVDTIDWRDFRFTLGLRHENIRGNNDDFLTGDDNDKSQSVTLPGAGVFWQLTDELGLLAGINRGFSPAAPSAGGDVDPEESTNLEYGLRYQRENLRLEAIGFFSDYDNLLGRCRVSDPGCTAGEEFNGDNVEIAGLELTGRWDTKLTQALTGVVSFSYTYTESAFQTDFSSSFSQWGDVEAGDELPYLPEQIGQVQFGVRGQQWEATTAVSYQSEMRDQAGSAPLSQVAHTDAYTTVDSSVSWFVDSHWTVQLSVDNLLDEEAVVSLRPFGARPNKPRSARLRVKYQF</sequence>
<comment type="similarity">
    <text evidence="8 9">Belongs to the TonB-dependent receptor family.</text>
</comment>
<keyword evidence="7 8" id="KW-0998">Cell outer membrane</keyword>
<comment type="subcellular location">
    <subcellularLocation>
        <location evidence="1 8">Cell outer membrane</location>
        <topology evidence="1 8">Multi-pass membrane protein</topology>
    </subcellularLocation>
</comment>
<feature type="chain" id="PRO_5033065626" evidence="10">
    <location>
        <begin position="23"/>
        <end position="728"/>
    </location>
</feature>
<dbReference type="PANTHER" id="PTHR30442">
    <property type="entry name" value="IRON III DICITRATE TRANSPORT PROTEIN FECA"/>
    <property type="match status" value="1"/>
</dbReference>
<evidence type="ECO:0000256" key="4">
    <source>
        <dbReference type="ARBA" id="ARBA00022692"/>
    </source>
</evidence>
<keyword evidence="6 8" id="KW-0472">Membrane</keyword>
<dbReference type="Pfam" id="PF07715">
    <property type="entry name" value="Plug"/>
    <property type="match status" value="1"/>
</dbReference>
<dbReference type="InterPro" id="IPR037066">
    <property type="entry name" value="Plug_dom_sf"/>
</dbReference>
<keyword evidence="4 8" id="KW-0812">Transmembrane</keyword>
<dbReference type="Gene3D" id="2.170.130.10">
    <property type="entry name" value="TonB-dependent receptor, plug domain"/>
    <property type="match status" value="1"/>
</dbReference>
<evidence type="ECO:0000256" key="1">
    <source>
        <dbReference type="ARBA" id="ARBA00004571"/>
    </source>
</evidence>
<gene>
    <name evidence="13" type="ORF">I6N98_02895</name>
</gene>
<dbReference type="SUPFAM" id="SSF56935">
    <property type="entry name" value="Porins"/>
    <property type="match status" value="1"/>
</dbReference>
<dbReference type="RefSeq" id="WP_198570314.1">
    <property type="nucleotide sequence ID" value="NZ_CP066167.1"/>
</dbReference>
<dbReference type="InterPro" id="IPR000531">
    <property type="entry name" value="Beta-barrel_TonB"/>
</dbReference>
<keyword evidence="14" id="KW-1185">Reference proteome</keyword>
<dbReference type="GO" id="GO:0009279">
    <property type="term" value="C:cell outer membrane"/>
    <property type="evidence" value="ECO:0007669"/>
    <property type="project" value="UniProtKB-SubCell"/>
</dbReference>
<dbReference type="InterPro" id="IPR012910">
    <property type="entry name" value="Plug_dom"/>
</dbReference>
<dbReference type="AlphaFoldDB" id="A0A7T4UQJ6"/>
<dbReference type="CDD" id="cd01347">
    <property type="entry name" value="ligand_gated_channel"/>
    <property type="match status" value="1"/>
</dbReference>
<keyword evidence="5 9" id="KW-0798">TonB box</keyword>
<evidence type="ECO:0000259" key="11">
    <source>
        <dbReference type="Pfam" id="PF00593"/>
    </source>
</evidence>
<protein>
    <submittedName>
        <fullName evidence="13">TonB-dependent receptor</fullName>
    </submittedName>
</protein>
<evidence type="ECO:0000256" key="6">
    <source>
        <dbReference type="ARBA" id="ARBA00023136"/>
    </source>
</evidence>
<evidence type="ECO:0000313" key="14">
    <source>
        <dbReference type="Proteomes" id="UP000596063"/>
    </source>
</evidence>
<keyword evidence="2 8" id="KW-0813">Transport</keyword>
<dbReference type="EMBL" id="CP066167">
    <property type="protein sequence ID" value="QQD18828.1"/>
    <property type="molecule type" value="Genomic_DNA"/>
</dbReference>
<organism evidence="13 14">
    <name type="scientific">Spongiibacter nanhainus</name>
    <dbReference type="NCBI Taxonomy" id="2794344"/>
    <lineage>
        <taxon>Bacteria</taxon>
        <taxon>Pseudomonadati</taxon>
        <taxon>Pseudomonadota</taxon>
        <taxon>Gammaproteobacteria</taxon>
        <taxon>Cellvibrionales</taxon>
        <taxon>Spongiibacteraceae</taxon>
        <taxon>Spongiibacter</taxon>
    </lineage>
</organism>
<keyword evidence="3 8" id="KW-1134">Transmembrane beta strand</keyword>
<evidence type="ECO:0000256" key="2">
    <source>
        <dbReference type="ARBA" id="ARBA00022448"/>
    </source>
</evidence>
<name>A0A7T4UQJ6_9GAMM</name>
<dbReference type="GO" id="GO:0033214">
    <property type="term" value="P:siderophore-iron import into cell"/>
    <property type="evidence" value="ECO:0007669"/>
    <property type="project" value="TreeGrafter"/>
</dbReference>
<dbReference type="Pfam" id="PF00593">
    <property type="entry name" value="TonB_dep_Rec_b-barrel"/>
    <property type="match status" value="1"/>
</dbReference>
<dbReference type="Gene3D" id="2.40.170.20">
    <property type="entry name" value="TonB-dependent receptor, beta-barrel domain"/>
    <property type="match status" value="1"/>
</dbReference>
<accession>A0A7T4UQJ6</accession>
<evidence type="ECO:0000256" key="10">
    <source>
        <dbReference type="SAM" id="SignalP"/>
    </source>
</evidence>
<proteinExistence type="inferred from homology"/>
<evidence type="ECO:0000259" key="12">
    <source>
        <dbReference type="Pfam" id="PF07715"/>
    </source>
</evidence>
<dbReference type="PANTHER" id="PTHR30442:SF0">
    <property type="entry name" value="FE(3+) DICITRATE TRANSPORT PROTEIN FECA"/>
    <property type="match status" value="1"/>
</dbReference>
<evidence type="ECO:0000256" key="9">
    <source>
        <dbReference type="RuleBase" id="RU003357"/>
    </source>
</evidence>
<dbReference type="PROSITE" id="PS52016">
    <property type="entry name" value="TONB_DEPENDENT_REC_3"/>
    <property type="match status" value="1"/>
</dbReference>
<dbReference type="InterPro" id="IPR039426">
    <property type="entry name" value="TonB-dep_rcpt-like"/>
</dbReference>
<dbReference type="KEGG" id="snan:I6N98_02895"/>
<keyword evidence="13" id="KW-0675">Receptor</keyword>
<feature type="domain" description="TonB-dependent receptor-like beta-barrel" evidence="11">
    <location>
        <begin position="248"/>
        <end position="698"/>
    </location>
</feature>
<evidence type="ECO:0000256" key="5">
    <source>
        <dbReference type="ARBA" id="ARBA00023077"/>
    </source>
</evidence>
<evidence type="ECO:0000256" key="3">
    <source>
        <dbReference type="ARBA" id="ARBA00022452"/>
    </source>
</evidence>
<evidence type="ECO:0000313" key="13">
    <source>
        <dbReference type="EMBL" id="QQD18828.1"/>
    </source>
</evidence>
<dbReference type="InterPro" id="IPR036942">
    <property type="entry name" value="Beta-barrel_TonB_sf"/>
</dbReference>
<reference evidence="13 14" key="1">
    <citation type="submission" date="2020-12" db="EMBL/GenBank/DDBJ databases">
        <authorList>
            <person name="Shan Y."/>
        </authorList>
    </citation>
    <scope>NUCLEOTIDE SEQUENCE [LARGE SCALE GENOMIC DNA]</scope>
    <source>
        <strain evidence="14">csc3.9</strain>
    </source>
</reference>
<feature type="domain" description="TonB-dependent receptor plug" evidence="12">
    <location>
        <begin position="44"/>
        <end position="153"/>
    </location>
</feature>
<dbReference type="Proteomes" id="UP000596063">
    <property type="component" value="Chromosome"/>
</dbReference>
<feature type="signal peptide" evidence="10">
    <location>
        <begin position="1"/>
        <end position="22"/>
    </location>
</feature>
<evidence type="ECO:0000256" key="7">
    <source>
        <dbReference type="ARBA" id="ARBA00023237"/>
    </source>
</evidence>